<feature type="region of interest" description="Disordered" evidence="1">
    <location>
        <begin position="9"/>
        <end position="48"/>
    </location>
</feature>
<organism evidence="2">
    <name type="scientific">Siphoviridae sp. ct0hG5</name>
    <dbReference type="NCBI Taxonomy" id="2826269"/>
    <lineage>
        <taxon>Viruses</taxon>
        <taxon>Duplodnaviria</taxon>
        <taxon>Heunggongvirae</taxon>
        <taxon>Uroviricota</taxon>
        <taxon>Caudoviricetes</taxon>
    </lineage>
</organism>
<proteinExistence type="predicted"/>
<accession>A0A8S5QJX1</accession>
<name>A0A8S5QJX1_9CAUD</name>
<dbReference type="EMBL" id="BK015677">
    <property type="protein sequence ID" value="DAE19559.1"/>
    <property type="molecule type" value="Genomic_DNA"/>
</dbReference>
<reference evidence="2" key="1">
    <citation type="journal article" date="2021" name="Proc. Natl. Acad. Sci. U.S.A.">
        <title>A Catalog of Tens of Thousands of Viruses from Human Metagenomes Reveals Hidden Associations with Chronic Diseases.</title>
        <authorList>
            <person name="Tisza M.J."/>
            <person name="Buck C.B."/>
        </authorList>
    </citation>
    <scope>NUCLEOTIDE SEQUENCE</scope>
    <source>
        <strain evidence="2">Ct0hG5</strain>
    </source>
</reference>
<feature type="compositionally biased region" description="Gly residues" evidence="1">
    <location>
        <begin position="13"/>
        <end position="44"/>
    </location>
</feature>
<evidence type="ECO:0000256" key="1">
    <source>
        <dbReference type="SAM" id="MobiDB-lite"/>
    </source>
</evidence>
<protein>
    <submittedName>
        <fullName evidence="2">Major head protein</fullName>
    </submittedName>
</protein>
<sequence length="206" mass="22042">MKKYFNLQLFDNGGEGGSGGGQGGNAGDGNGSQGNAGNNGGTGGYSFQQAEEIAQARAERAEKAALSSYFKQQGMSEEEINQAIKDFKANREKQRPNVDAITRERDDALAELAQMKNSQTLAQKGVRAEDTDYVMFKIAALMKEDSKLDFEKAATKFLKENPRFATSGSGSYRVKTGTESSGAGSSGNQNGNDFINAAIRRKAGRN</sequence>
<feature type="compositionally biased region" description="Low complexity" evidence="1">
    <location>
        <begin position="177"/>
        <end position="192"/>
    </location>
</feature>
<feature type="region of interest" description="Disordered" evidence="1">
    <location>
        <begin position="163"/>
        <end position="206"/>
    </location>
</feature>
<evidence type="ECO:0000313" key="2">
    <source>
        <dbReference type="EMBL" id="DAE19559.1"/>
    </source>
</evidence>